<comment type="caution">
    <text evidence="4">The sequence shown here is derived from an EMBL/GenBank/DDBJ whole genome shotgun (WGS) entry which is preliminary data.</text>
</comment>
<dbReference type="EMBL" id="SUMB01000008">
    <property type="protein sequence ID" value="TJZ50337.1"/>
    <property type="molecule type" value="Genomic_DNA"/>
</dbReference>
<evidence type="ECO:0000256" key="1">
    <source>
        <dbReference type="SAM" id="MobiDB-lite"/>
    </source>
</evidence>
<reference evidence="4 5" key="1">
    <citation type="submission" date="2019-04" db="EMBL/GenBank/DDBJ databases">
        <title>Streptomyces piniterrae sp. nov., a heliquinomycin-producing actinomycete isolated from rhizosphere soil of Pinus yunnanensis.</title>
        <authorList>
            <person name="Zhuang X."/>
            <person name="Zhao J."/>
        </authorList>
    </citation>
    <scope>NUCLEOTIDE SEQUENCE [LARGE SCALE GENOMIC DNA]</scope>
    <source>
        <strain evidence="5">jys28</strain>
    </source>
</reference>
<gene>
    <name evidence="4" type="ORF">FCH28_23975</name>
</gene>
<proteinExistence type="predicted"/>
<evidence type="ECO:0000313" key="4">
    <source>
        <dbReference type="EMBL" id="TJZ50337.1"/>
    </source>
</evidence>
<sequence>MPFSPTATAHRGRRTAAVSLLAAAALSLTACDGKDSRGQAPSPAVSPSADRSPSTHHSPSAQHSARPHAGPSSHTPGPTKSPTSGTRVACTPEMLRFHAGAARRPINHMVLTVTNISDRTCDFAGQPYPKLRFGGEQRHATPVIRRSRPGTAVSLAPDATAYAGVTTSAADRPDGKGEKISQFGVTLARHTAPTQVGLDNGAPVYVDVDTAKVTYWQSCRADALKW</sequence>
<dbReference type="RefSeq" id="WP_136742158.1">
    <property type="nucleotide sequence ID" value="NZ_SUMB01000008.1"/>
</dbReference>
<feature type="domain" description="DUF4232" evidence="3">
    <location>
        <begin position="90"/>
        <end position="217"/>
    </location>
</feature>
<keyword evidence="2" id="KW-0732">Signal</keyword>
<dbReference type="Pfam" id="PF14016">
    <property type="entry name" value="DUF4232"/>
    <property type="match status" value="1"/>
</dbReference>
<feature type="signal peptide" evidence="2">
    <location>
        <begin position="1"/>
        <end position="30"/>
    </location>
</feature>
<evidence type="ECO:0000313" key="5">
    <source>
        <dbReference type="Proteomes" id="UP000308697"/>
    </source>
</evidence>
<accession>A0A4U0N8Z3</accession>
<evidence type="ECO:0000256" key="2">
    <source>
        <dbReference type="SAM" id="SignalP"/>
    </source>
</evidence>
<dbReference type="OrthoDB" id="4243072at2"/>
<feature type="compositionally biased region" description="Polar residues" evidence="1">
    <location>
        <begin position="49"/>
        <end position="63"/>
    </location>
</feature>
<keyword evidence="5" id="KW-1185">Reference proteome</keyword>
<dbReference type="AlphaFoldDB" id="A0A4U0N8Z3"/>
<name>A0A4U0N8Z3_9ACTN</name>
<feature type="compositionally biased region" description="Low complexity" evidence="1">
    <location>
        <begin position="70"/>
        <end position="86"/>
    </location>
</feature>
<protein>
    <submittedName>
        <fullName evidence="4">DUF4232 domain-containing protein</fullName>
    </submittedName>
</protein>
<dbReference type="InterPro" id="IPR025326">
    <property type="entry name" value="DUF4232"/>
</dbReference>
<feature type="region of interest" description="Disordered" evidence="1">
    <location>
        <begin position="32"/>
        <end position="87"/>
    </location>
</feature>
<dbReference type="Proteomes" id="UP000308697">
    <property type="component" value="Unassembled WGS sequence"/>
</dbReference>
<feature type="chain" id="PRO_5039674230" evidence="2">
    <location>
        <begin position="31"/>
        <end position="226"/>
    </location>
</feature>
<organism evidence="4 5">
    <name type="scientific">Streptomyces piniterrae</name>
    <dbReference type="NCBI Taxonomy" id="2571125"/>
    <lineage>
        <taxon>Bacteria</taxon>
        <taxon>Bacillati</taxon>
        <taxon>Actinomycetota</taxon>
        <taxon>Actinomycetes</taxon>
        <taxon>Kitasatosporales</taxon>
        <taxon>Streptomycetaceae</taxon>
        <taxon>Streptomyces</taxon>
    </lineage>
</organism>
<evidence type="ECO:0000259" key="3">
    <source>
        <dbReference type="Pfam" id="PF14016"/>
    </source>
</evidence>